<dbReference type="Gene3D" id="6.20.250.40">
    <property type="match status" value="1"/>
</dbReference>
<evidence type="ECO:0000259" key="7">
    <source>
        <dbReference type="PROSITE" id="PS50089"/>
    </source>
</evidence>
<name>A0A1X7TY19_AMPQE</name>
<keyword evidence="1" id="KW-0479">Metal-binding</keyword>
<evidence type="ECO:0000256" key="1">
    <source>
        <dbReference type="ARBA" id="ARBA00022723"/>
    </source>
</evidence>
<feature type="domain" description="UBZ1-type" evidence="8">
    <location>
        <begin position="394"/>
        <end position="420"/>
    </location>
</feature>
<feature type="region of interest" description="Disordered" evidence="6">
    <location>
        <begin position="158"/>
        <end position="183"/>
    </location>
</feature>
<evidence type="ECO:0000256" key="2">
    <source>
        <dbReference type="ARBA" id="ARBA00022771"/>
    </source>
</evidence>
<dbReference type="Proteomes" id="UP000007879">
    <property type="component" value="Unassembled WGS sequence"/>
</dbReference>
<feature type="compositionally biased region" description="Basic and acidic residues" evidence="6">
    <location>
        <begin position="343"/>
        <end position="354"/>
    </location>
</feature>
<dbReference type="Gene3D" id="3.30.40.10">
    <property type="entry name" value="Zinc/RING finger domain, C3HC4 (zinc finger)"/>
    <property type="match status" value="1"/>
</dbReference>
<dbReference type="Pfam" id="PF18112">
    <property type="entry name" value="Zn-C2H2_12"/>
    <property type="match status" value="1"/>
</dbReference>
<protein>
    <recommendedName>
        <fullName evidence="11">RING-type domain-containing protein</fullName>
    </recommendedName>
</protein>
<evidence type="ECO:0000256" key="4">
    <source>
        <dbReference type="ARBA" id="ARBA00023054"/>
    </source>
</evidence>
<evidence type="ECO:0000313" key="9">
    <source>
        <dbReference type="EnsemblMetazoa" id="Aqu2.1.20138_001"/>
    </source>
</evidence>
<dbReference type="InterPro" id="IPR001841">
    <property type="entry name" value="Znf_RING"/>
</dbReference>
<dbReference type="CDD" id="cd21970">
    <property type="entry name" value="Zn-C2H2_TAX1BP1_rpt2"/>
    <property type="match status" value="1"/>
</dbReference>
<evidence type="ECO:0000313" key="10">
    <source>
        <dbReference type="Proteomes" id="UP000007879"/>
    </source>
</evidence>
<dbReference type="SUPFAM" id="SSF57850">
    <property type="entry name" value="RING/U-box"/>
    <property type="match status" value="1"/>
</dbReference>
<dbReference type="OMA" id="IMACGHR"/>
<dbReference type="Gene3D" id="1.10.287.1490">
    <property type="match status" value="1"/>
</dbReference>
<organism evidence="9">
    <name type="scientific">Amphimedon queenslandica</name>
    <name type="common">Sponge</name>
    <dbReference type="NCBI Taxonomy" id="400682"/>
    <lineage>
        <taxon>Eukaryota</taxon>
        <taxon>Metazoa</taxon>
        <taxon>Porifera</taxon>
        <taxon>Demospongiae</taxon>
        <taxon>Heteroscleromorpha</taxon>
        <taxon>Haplosclerida</taxon>
        <taxon>Niphatidae</taxon>
        <taxon>Amphimedon</taxon>
    </lineage>
</organism>
<feature type="compositionally biased region" description="Polar residues" evidence="6">
    <location>
        <begin position="159"/>
        <end position="177"/>
    </location>
</feature>
<dbReference type="AlphaFoldDB" id="A0A1X7TY19"/>
<proteinExistence type="predicted"/>
<dbReference type="InterPro" id="IPR013083">
    <property type="entry name" value="Znf_RING/FYVE/PHD"/>
</dbReference>
<accession>A0A1X7TY19</accession>
<dbReference type="EnsemblMetazoa" id="XM_020001549.1">
    <property type="protein sequence ID" value="XP_019857108.1"/>
    <property type="gene ID" value="LOC109585459"/>
</dbReference>
<dbReference type="OrthoDB" id="269919at2759"/>
<dbReference type="KEGG" id="aqu:109585459"/>
<feature type="compositionally biased region" description="Polar residues" evidence="6">
    <location>
        <begin position="355"/>
        <end position="391"/>
    </location>
</feature>
<keyword evidence="2 5" id="KW-0863">Zinc-finger</keyword>
<dbReference type="InParanoid" id="A0A1X7TY19"/>
<dbReference type="PANTHER" id="PTHR43941:SF1">
    <property type="entry name" value="STRUCTURAL MAINTENANCE OF CHROMOSOMES PROTEIN 2"/>
    <property type="match status" value="1"/>
</dbReference>
<feature type="domain" description="RING-type" evidence="7">
    <location>
        <begin position="23"/>
        <end position="62"/>
    </location>
</feature>
<keyword evidence="10" id="KW-1185">Reference proteome</keyword>
<sequence>MDWGQDGGYDCELIEDPPDELTCPICLLPPKSPHLITCCGRKLCHSCIYRVQQAGGPCPCCKGEEYYTVLDKMVERQVLGLKVYCKYKSKGCPWTGELRDLEGHLKLCFETALNRNKELLSAIQKMQGLLSNKIDKEKEMERAIKTLKDENEQLKEQLHQLNKQSSQLPKHTTTSKAQESKANELEKELEELKFKLHVDKRIADKNETIDRLRDEIDSLNKKISSMETELKENQDRLSNDKEAMKRTIEMLTEENRKLKRQSTQSPHQYTTTAPDTALEELQCKHDRRIAEKNEIIDSLNEEIKRQKEKIYPLKREISELEDKVMKLTQDARAMTRNIETLNEENKKLESELKQKATQSTTTESTPSDTYAYTYSPSSPDDNTEIPSASNYEETRQCPMCNKTFPPATSQRNFELHVDTHLY</sequence>
<dbReference type="GO" id="GO:0008270">
    <property type="term" value="F:zinc ion binding"/>
    <property type="evidence" value="ECO:0007669"/>
    <property type="project" value="UniProtKB-KW"/>
</dbReference>
<evidence type="ECO:0000256" key="3">
    <source>
        <dbReference type="ARBA" id="ARBA00022833"/>
    </source>
</evidence>
<keyword evidence="4" id="KW-0175">Coiled coil</keyword>
<evidence type="ECO:0000256" key="6">
    <source>
        <dbReference type="SAM" id="MobiDB-lite"/>
    </source>
</evidence>
<reference evidence="9" key="2">
    <citation type="submission" date="2017-05" db="UniProtKB">
        <authorList>
            <consortium name="EnsemblMetazoa"/>
        </authorList>
    </citation>
    <scope>IDENTIFICATION</scope>
</reference>
<reference evidence="10" key="1">
    <citation type="journal article" date="2010" name="Nature">
        <title>The Amphimedon queenslandica genome and the evolution of animal complexity.</title>
        <authorList>
            <person name="Srivastava M."/>
            <person name="Simakov O."/>
            <person name="Chapman J."/>
            <person name="Fahey B."/>
            <person name="Gauthier M.E."/>
            <person name="Mitros T."/>
            <person name="Richards G.S."/>
            <person name="Conaco C."/>
            <person name="Dacre M."/>
            <person name="Hellsten U."/>
            <person name="Larroux C."/>
            <person name="Putnam N.H."/>
            <person name="Stanke M."/>
            <person name="Adamska M."/>
            <person name="Darling A."/>
            <person name="Degnan S.M."/>
            <person name="Oakley T.H."/>
            <person name="Plachetzki D.C."/>
            <person name="Zhai Y."/>
            <person name="Adamski M."/>
            <person name="Calcino A."/>
            <person name="Cummins S.F."/>
            <person name="Goodstein D.M."/>
            <person name="Harris C."/>
            <person name="Jackson D.J."/>
            <person name="Leys S.P."/>
            <person name="Shu S."/>
            <person name="Woodcroft B.J."/>
            <person name="Vervoort M."/>
            <person name="Kosik K.S."/>
            <person name="Manning G."/>
            <person name="Degnan B.M."/>
            <person name="Rokhsar D.S."/>
        </authorList>
    </citation>
    <scope>NUCLEOTIDE SEQUENCE [LARGE SCALE GENOMIC DNA]</scope>
</reference>
<dbReference type="Gene3D" id="1.20.5.340">
    <property type="match status" value="1"/>
</dbReference>
<dbReference type="EnsemblMetazoa" id="Aqu2.1.20138_001">
    <property type="protein sequence ID" value="Aqu2.1.20138_001"/>
    <property type="gene ID" value="Aqu2.1.20138"/>
</dbReference>
<dbReference type="SUPFAM" id="SSF49599">
    <property type="entry name" value="TRAF domain-like"/>
    <property type="match status" value="1"/>
</dbReference>
<evidence type="ECO:0008006" key="11">
    <source>
        <dbReference type="Google" id="ProtNLM"/>
    </source>
</evidence>
<evidence type="ECO:0000256" key="5">
    <source>
        <dbReference type="PROSITE-ProRule" id="PRU00175"/>
    </source>
</evidence>
<dbReference type="eggNOG" id="KOG0297">
    <property type="taxonomic scope" value="Eukaryota"/>
</dbReference>
<dbReference type="InterPro" id="IPR041641">
    <property type="entry name" value="CALCOCO1/2_Zn_UBZ1"/>
</dbReference>
<dbReference type="PROSITE" id="PS51905">
    <property type="entry name" value="ZF_UBZ1"/>
    <property type="match status" value="1"/>
</dbReference>
<keyword evidence="3" id="KW-0862">Zinc</keyword>
<gene>
    <name evidence="9" type="primary">109585459</name>
</gene>
<dbReference type="PANTHER" id="PTHR43941">
    <property type="entry name" value="STRUCTURAL MAINTENANCE OF CHROMOSOMES PROTEIN 2"/>
    <property type="match status" value="1"/>
</dbReference>
<feature type="region of interest" description="Disordered" evidence="6">
    <location>
        <begin position="341"/>
        <end position="394"/>
    </location>
</feature>
<evidence type="ECO:0000259" key="8">
    <source>
        <dbReference type="PROSITE" id="PS51905"/>
    </source>
</evidence>
<dbReference type="PROSITE" id="PS50089">
    <property type="entry name" value="ZF_RING_2"/>
    <property type="match status" value="1"/>
</dbReference>